<dbReference type="EMBL" id="CP079105">
    <property type="protein sequence ID" value="QXQ14838.1"/>
    <property type="molecule type" value="Genomic_DNA"/>
</dbReference>
<evidence type="ECO:0000313" key="3">
    <source>
        <dbReference type="EMBL" id="QXQ14838.1"/>
    </source>
</evidence>
<reference evidence="3" key="1">
    <citation type="submission" date="2021-07" db="EMBL/GenBank/DDBJ databases">
        <title>Candidatus Kaistella beijingensis sp. nov. isolated from a municipal wastewater treatment plant is involved in sludge foaming.</title>
        <authorList>
            <person name="Song Y."/>
            <person name="Liu S.-J."/>
        </authorList>
    </citation>
    <scope>NUCLEOTIDE SEQUENCE</scope>
    <source>
        <strain evidence="3">DSM 43998</strain>
    </source>
</reference>
<keyword evidence="2" id="KW-0812">Transmembrane</keyword>
<sequence>MTDIGVATLQVFPTARGITRMIDEQIIAPLARGGREAGDRAGQGIADGIRGSTAAVERASQQITSARGQEASAADRAQAAERDLAGTRTRAGGAVDGQARGEEDLAQARQRRAGDTGRARDAEEDLARAARRAGDETAAGGRDGASALGGLKDKAGEAADQLKGVAVAAAGIGGIGSVIADAADFDVIGDRLAASLGATGQLAKDYGDTAGKVYSSGFGASMDDAASAVGIVASSFATLGFEGEASLETVSQRALAFADVFGTDVSAVVQTTSQLVTNGLAADSTQAFDLMTTAFQRVPAAMRDELPEILDEYGTNFRALGFDGQSSFNLLVTAADQGKFALDKTGDALKEFTIRGSDMSEASAAAYAAIGLNAQEMSDKVAAGGAGAQEALRATAQGLLGIESPSERANTAIALFGTPLEDLSVDQIPQFLEALAGGEDRMSGFAGATDEMSTTLGDNATARLETFKRSVQTGLVEALGASIGWISDNSGMLTQLGIVAGVTALALGGIGIAQGVIAAGGLMNWIRSTTAATWLFNSALLANPLTWVALGIAAVVAAVVIMWNKWDGFRNFVTAAWDGIKSAFSAAWGFIQPVLAAFGEWFTGTAVPAVLGFWHGVIEPAFSVIGTVISFFWNTVVKPVFDLFAAVFGIVGAAVMLFWHGVIEPAFQAIGFVFQLWWAGVQVVWELFKLGLSAAGDVVMWLWNSVIVPAFSVIGAVISGWWTGVVQPVWDAFTAGLGFAGDKVMWLWNSVIVPAFDGIKGAVSAAWDFIKPVFDNIGTGIEAVGAIAGRVGDTARGAFGGVADIMRQPLRVIGGLLANVPEKILGVSIPGAGTVRAWGATLQGLAGGGVAGRRPDGLLWGPGTGTSDSILGVGADGTPTALVSAGEGVVTESAMQRGGDELVAALNAGWTPPADWLDRLVGGGTALVRDGDYTGQLAPLGIDEDHQAVAGVLGARSLLVDGDYTGNLYDATGIEEDSQIVAGALGARDLLVDGDYTGNFRDAFGQEEDSPVVDALLKGRAAAIGAAGLAAGDYRGILASEFGIQEDDPAVDAALDLRDLLKGRLPGFADGGVVGAGKITRQQLLDQARGIEGVPYVWGGWDGSWGTDCSGAQARAANLVAYGDTETGGRFATGTQAEALAARGALPGLGGPDDYSIGWFNGGPYGGHTAGTLPGGTGFEMGGGRGDGQFGGPAAKADDPMFTDHAHFPASMFAGPTTAVPEVSTPTPSYQSPTYQNGVTTTPVPTGAGAGTAGPAPTSGGSASGGGQRLKTFQELGSDLGGIIAGGIVETFGIPDWIADPNKLLQGDDGSNVRTSGGSSASLAGATSSPAPSAAAAGTSAPTPAPAPALAPASSSTGVGAGDATVAVPVDPSGLTGSDLYSHMITRTARDMGLDRAAAVIGNAVGLVESEMLMYANSTVPESLSFPHDAVGSDSDSLNYMQQRPSQGWGTVPQLMDPAYPAKAFFDALVGVDGWQSMDPGVAAQSVQRSAFPDRYSERLADADAWVTKAGLFDTGGWLPPGGVAISALTKPEPLLPESRWAVAEANISAVDKLVAAMNGGGRRGGDTFIANGYTAGDLAGEWRRQTWARTGGYDGRGW</sequence>
<dbReference type="RefSeq" id="WP_066474822.1">
    <property type="nucleotide sequence ID" value="NZ_CP079105.1"/>
</dbReference>
<accession>A0ABX8SAE7</accession>
<feature type="compositionally biased region" description="Low complexity" evidence="1">
    <location>
        <begin position="1315"/>
        <end position="1342"/>
    </location>
</feature>
<feature type="region of interest" description="Disordered" evidence="1">
    <location>
        <begin position="1220"/>
        <end position="1269"/>
    </location>
</feature>
<protein>
    <recommendedName>
        <fullName evidence="5">Phage tail tape measure protein domain-containing protein</fullName>
    </recommendedName>
</protein>
<evidence type="ECO:0008006" key="5">
    <source>
        <dbReference type="Google" id="ProtNLM"/>
    </source>
</evidence>
<keyword evidence="4" id="KW-1185">Reference proteome</keyword>
<evidence type="ECO:0000313" key="4">
    <source>
        <dbReference type="Proteomes" id="UP000887023"/>
    </source>
</evidence>
<dbReference type="Gene3D" id="3.90.1720.10">
    <property type="entry name" value="endopeptidase domain like (from Nostoc punctiforme)"/>
    <property type="match status" value="1"/>
</dbReference>
<evidence type="ECO:0000256" key="2">
    <source>
        <dbReference type="SAM" id="Phobius"/>
    </source>
</evidence>
<feature type="transmembrane region" description="Helical" evidence="2">
    <location>
        <begin position="534"/>
        <end position="563"/>
    </location>
</feature>
<feature type="transmembrane region" description="Helical" evidence="2">
    <location>
        <begin position="496"/>
        <end position="522"/>
    </location>
</feature>
<feature type="compositionally biased region" description="Polar residues" evidence="1">
    <location>
        <begin position="1224"/>
        <end position="1237"/>
    </location>
</feature>
<feature type="region of interest" description="Disordered" evidence="1">
    <location>
        <begin position="1309"/>
        <end position="1360"/>
    </location>
</feature>
<keyword evidence="2" id="KW-1133">Transmembrane helix</keyword>
<feature type="transmembrane region" description="Helical" evidence="2">
    <location>
        <begin position="700"/>
        <end position="722"/>
    </location>
</feature>
<proteinExistence type="predicted"/>
<evidence type="ECO:0000256" key="1">
    <source>
        <dbReference type="SAM" id="MobiDB-lite"/>
    </source>
</evidence>
<gene>
    <name evidence="3" type="ORF">KV203_05505</name>
</gene>
<dbReference type="Proteomes" id="UP000887023">
    <property type="component" value="Chromosome"/>
</dbReference>
<feature type="compositionally biased region" description="Low complexity" evidence="1">
    <location>
        <begin position="1238"/>
        <end position="1261"/>
    </location>
</feature>
<feature type="compositionally biased region" description="Basic and acidic residues" evidence="1">
    <location>
        <begin position="112"/>
        <end position="135"/>
    </location>
</feature>
<feature type="region of interest" description="Disordered" evidence="1">
    <location>
        <begin position="60"/>
        <end position="146"/>
    </location>
</feature>
<feature type="transmembrane region" description="Helical" evidence="2">
    <location>
        <begin position="613"/>
        <end position="633"/>
    </location>
</feature>
<feature type="transmembrane region" description="Helical" evidence="2">
    <location>
        <begin position="640"/>
        <end position="660"/>
    </location>
</feature>
<feature type="transmembrane region" description="Helical" evidence="2">
    <location>
        <begin position="666"/>
        <end position="688"/>
    </location>
</feature>
<name>A0ABX8SAE7_9ACTN</name>
<organism evidence="3 4">
    <name type="scientific">Skermania pinensis</name>
    <dbReference type="NCBI Taxonomy" id="39122"/>
    <lineage>
        <taxon>Bacteria</taxon>
        <taxon>Bacillati</taxon>
        <taxon>Actinomycetota</taxon>
        <taxon>Actinomycetes</taxon>
        <taxon>Mycobacteriales</taxon>
        <taxon>Gordoniaceae</taxon>
        <taxon>Skermania</taxon>
    </lineage>
</organism>
<keyword evidence="2" id="KW-0472">Membrane</keyword>